<dbReference type="PaxDb" id="411902-CLOBOL_06698"/>
<gene>
    <name evidence="1" type="ORF">CLOBOL_06698</name>
</gene>
<reference evidence="1 2" key="2">
    <citation type="submission" date="2007-09" db="EMBL/GenBank/DDBJ databases">
        <title>Draft genome sequence of Clostridium bolteae (ATCC BAA-613).</title>
        <authorList>
            <person name="Sudarsanam P."/>
            <person name="Ley R."/>
            <person name="Guruge J."/>
            <person name="Turnbaugh P.J."/>
            <person name="Mahowald M."/>
            <person name="Liep D."/>
            <person name="Gordon J."/>
        </authorList>
    </citation>
    <scope>NUCLEOTIDE SEQUENCE [LARGE SCALE GENOMIC DNA]</scope>
    <source>
        <strain evidence="2">ATCC BAA-613 / DSM 15670 / CCUG 46953 / JCM 12243 / WAL 16351</strain>
    </source>
</reference>
<dbReference type="Proteomes" id="UP000005396">
    <property type="component" value="Unassembled WGS sequence"/>
</dbReference>
<comment type="caution">
    <text evidence="1">The sequence shown here is derived from an EMBL/GenBank/DDBJ whole genome shotgun (WGS) entry which is preliminary data.</text>
</comment>
<dbReference type="EMBL" id="ABCC02000057">
    <property type="protein sequence ID" value="EDP13066.1"/>
    <property type="molecule type" value="Genomic_DNA"/>
</dbReference>
<accession>A8S3R1</accession>
<sequence>MAELINWFSNHTLIEIDRCSPLELLKLQENLKRTTERDGIRFVYGKGKQKTEIQKLYDELELCGSRLMEYKE</sequence>
<protein>
    <submittedName>
        <fullName evidence="1">Uncharacterized protein</fullName>
    </submittedName>
</protein>
<organism evidence="1 2">
    <name type="scientific">Enterocloster bolteae (strain ATCC BAA-613 / DSM 15670 / CCUG 46953 / JCM 12243 / WAL 16351)</name>
    <name type="common">Clostridium bolteae</name>
    <dbReference type="NCBI Taxonomy" id="411902"/>
    <lineage>
        <taxon>Bacteria</taxon>
        <taxon>Bacillati</taxon>
        <taxon>Bacillota</taxon>
        <taxon>Clostridia</taxon>
        <taxon>Lachnospirales</taxon>
        <taxon>Lachnospiraceae</taxon>
        <taxon>Enterocloster</taxon>
    </lineage>
</organism>
<dbReference type="AlphaFoldDB" id="A8S3R1"/>
<proteinExistence type="predicted"/>
<name>A8S3R1_ENTBW</name>
<evidence type="ECO:0000313" key="1">
    <source>
        <dbReference type="EMBL" id="EDP13066.1"/>
    </source>
</evidence>
<evidence type="ECO:0000313" key="2">
    <source>
        <dbReference type="Proteomes" id="UP000005396"/>
    </source>
</evidence>
<reference evidence="1 2" key="1">
    <citation type="submission" date="2007-08" db="EMBL/GenBank/DDBJ databases">
        <authorList>
            <person name="Fulton L."/>
            <person name="Clifton S."/>
            <person name="Fulton B."/>
            <person name="Xu J."/>
            <person name="Minx P."/>
            <person name="Pepin K.H."/>
            <person name="Johnson M."/>
            <person name="Thiruvilangam P."/>
            <person name="Bhonagiri V."/>
            <person name="Nash W.E."/>
            <person name="Mardis E.R."/>
            <person name="Wilson R.K."/>
        </authorList>
    </citation>
    <scope>NUCLEOTIDE SEQUENCE [LARGE SCALE GENOMIC DNA]</scope>
    <source>
        <strain evidence="2">ATCC BAA-613 / DSM 15670 / CCUG 46953 / JCM 12243 / WAL 16351</strain>
    </source>
</reference>
<dbReference type="HOGENOM" id="CLU_2715222_0_0_9"/>